<accession>A0A382U1T4</accession>
<reference evidence="2" key="1">
    <citation type="submission" date="2018-05" db="EMBL/GenBank/DDBJ databases">
        <authorList>
            <person name="Lanie J.A."/>
            <person name="Ng W.-L."/>
            <person name="Kazmierczak K.M."/>
            <person name="Andrzejewski T.M."/>
            <person name="Davidsen T.M."/>
            <person name="Wayne K.J."/>
            <person name="Tettelin H."/>
            <person name="Glass J.I."/>
            <person name="Rusch D."/>
            <person name="Podicherti R."/>
            <person name="Tsui H.-C.T."/>
            <person name="Winkler M.E."/>
        </authorList>
    </citation>
    <scope>NUCLEOTIDE SEQUENCE</scope>
</reference>
<feature type="transmembrane region" description="Helical" evidence="1">
    <location>
        <begin position="37"/>
        <end position="62"/>
    </location>
</feature>
<dbReference type="AlphaFoldDB" id="A0A382U1T4"/>
<evidence type="ECO:0008006" key="3">
    <source>
        <dbReference type="Google" id="ProtNLM"/>
    </source>
</evidence>
<keyword evidence="1" id="KW-0472">Membrane</keyword>
<keyword evidence="1" id="KW-1133">Transmembrane helix</keyword>
<gene>
    <name evidence="2" type="ORF">METZ01_LOCUS381130</name>
</gene>
<feature type="transmembrane region" description="Helical" evidence="1">
    <location>
        <begin position="12"/>
        <end position="31"/>
    </location>
</feature>
<dbReference type="EMBL" id="UINC01140877">
    <property type="protein sequence ID" value="SVD28276.1"/>
    <property type="molecule type" value="Genomic_DNA"/>
</dbReference>
<feature type="transmembrane region" description="Helical" evidence="1">
    <location>
        <begin position="74"/>
        <end position="99"/>
    </location>
</feature>
<proteinExistence type="predicted"/>
<evidence type="ECO:0000313" key="2">
    <source>
        <dbReference type="EMBL" id="SVD28276.1"/>
    </source>
</evidence>
<feature type="non-terminal residue" evidence="2">
    <location>
        <position position="125"/>
    </location>
</feature>
<organism evidence="2">
    <name type="scientific">marine metagenome</name>
    <dbReference type="NCBI Taxonomy" id="408172"/>
    <lineage>
        <taxon>unclassified sequences</taxon>
        <taxon>metagenomes</taxon>
        <taxon>ecological metagenomes</taxon>
    </lineage>
</organism>
<name>A0A382U1T4_9ZZZZ</name>
<evidence type="ECO:0000256" key="1">
    <source>
        <dbReference type="SAM" id="Phobius"/>
    </source>
</evidence>
<keyword evidence="1" id="KW-0812">Transmembrane</keyword>
<protein>
    <recommendedName>
        <fullName evidence="3">Glycosyltransferase 2-like domain-containing protein</fullName>
    </recommendedName>
</protein>
<sequence>MEDGFVQGDHTLAFPRVVWTFLLPMLFLLGYPLSQVVAASIAMDLCYMVVDGMIMANCYLLGHDEARRRLRKKWWLFAILPTYSFVLFWFRLGGFLAVLNDPPQWRTAPPWQEAAKHGNRLMTQT</sequence>